<feature type="transmembrane region" description="Helical" evidence="6">
    <location>
        <begin position="208"/>
        <end position="231"/>
    </location>
</feature>
<keyword evidence="2 5" id="KW-0812">Transmembrane</keyword>
<sequence>MASLSDKIFVIPPGLPLSDWGSFVETVAQHPLNWVPLFFVVITVIRHILEQLFFVPMAKRCVKSEGIKRIIFINKFKGDGAKTIYYILTTSLSWTQLFSIPSDRRWVFHVERVWEGFEEQTFPDFIYFMYSLQLGFYVHLLVYHFIEPKNKDFVEMLVHHIATIFLICYSWAQGCMNVGYLILALHDFADVFVGPTKMANFAGWPKSTVLGFVLLVSSWLATRLVYFPFWVVRSCMVDYYHLVVKRGLASLTQWALFNAFLSVLVVLHVYWFYCFVAIMVSAIRDNQVHDAVYSENTGIPAEALADEADLRAPGCAGALAGDEAVAMVEEVEAARKRRLG</sequence>
<accession>A0ABQ8UNU2</accession>
<dbReference type="PROSITE" id="PS50922">
    <property type="entry name" value="TLC"/>
    <property type="match status" value="1"/>
</dbReference>
<dbReference type="SMART" id="SM00724">
    <property type="entry name" value="TLC"/>
    <property type="match status" value="1"/>
</dbReference>
<dbReference type="Pfam" id="PF03798">
    <property type="entry name" value="TRAM_LAG1_CLN8"/>
    <property type="match status" value="1"/>
</dbReference>
<dbReference type="Proteomes" id="UP001141327">
    <property type="component" value="Unassembled WGS sequence"/>
</dbReference>
<evidence type="ECO:0000313" key="9">
    <source>
        <dbReference type="Proteomes" id="UP001141327"/>
    </source>
</evidence>
<dbReference type="InterPro" id="IPR016439">
    <property type="entry name" value="Lag1/Lac1-like"/>
</dbReference>
<gene>
    <name evidence="8" type="ORF">PAPYR_3848</name>
</gene>
<evidence type="ECO:0000256" key="2">
    <source>
        <dbReference type="ARBA" id="ARBA00022692"/>
    </source>
</evidence>
<evidence type="ECO:0000313" key="8">
    <source>
        <dbReference type="EMBL" id="KAJ4460117.1"/>
    </source>
</evidence>
<feature type="transmembrane region" description="Helical" evidence="6">
    <location>
        <begin position="251"/>
        <end position="276"/>
    </location>
</feature>
<evidence type="ECO:0000256" key="3">
    <source>
        <dbReference type="ARBA" id="ARBA00022989"/>
    </source>
</evidence>
<organism evidence="8 9">
    <name type="scientific">Paratrimastix pyriformis</name>
    <dbReference type="NCBI Taxonomy" id="342808"/>
    <lineage>
        <taxon>Eukaryota</taxon>
        <taxon>Metamonada</taxon>
        <taxon>Preaxostyla</taxon>
        <taxon>Paratrimastigidae</taxon>
        <taxon>Paratrimastix</taxon>
    </lineage>
</organism>
<proteinExistence type="predicted"/>
<keyword evidence="9" id="KW-1185">Reference proteome</keyword>
<evidence type="ECO:0000256" key="4">
    <source>
        <dbReference type="ARBA" id="ARBA00023136"/>
    </source>
</evidence>
<evidence type="ECO:0000256" key="6">
    <source>
        <dbReference type="SAM" id="Phobius"/>
    </source>
</evidence>
<dbReference type="PANTHER" id="PTHR12560:SF0">
    <property type="entry name" value="LD18904P"/>
    <property type="match status" value="1"/>
</dbReference>
<feature type="transmembrane region" description="Helical" evidence="6">
    <location>
        <begin position="153"/>
        <end position="172"/>
    </location>
</feature>
<keyword evidence="4 5" id="KW-0472">Membrane</keyword>
<dbReference type="PANTHER" id="PTHR12560">
    <property type="entry name" value="LONGEVITY ASSURANCE FACTOR 1 LAG1"/>
    <property type="match status" value="1"/>
</dbReference>
<feature type="transmembrane region" description="Helical" evidence="6">
    <location>
        <begin position="32"/>
        <end position="49"/>
    </location>
</feature>
<evidence type="ECO:0000256" key="1">
    <source>
        <dbReference type="ARBA" id="ARBA00004141"/>
    </source>
</evidence>
<name>A0ABQ8UNU2_9EUKA</name>
<reference evidence="8" key="1">
    <citation type="journal article" date="2022" name="bioRxiv">
        <title>Genomics of Preaxostyla Flagellates Illuminates Evolutionary Transitions and the Path Towards Mitochondrial Loss.</title>
        <authorList>
            <person name="Novak L.V.F."/>
            <person name="Treitli S.C."/>
            <person name="Pyrih J."/>
            <person name="Halakuc P."/>
            <person name="Pipaliya S.V."/>
            <person name="Vacek V."/>
            <person name="Brzon O."/>
            <person name="Soukal P."/>
            <person name="Eme L."/>
            <person name="Dacks J.B."/>
            <person name="Karnkowska A."/>
            <person name="Elias M."/>
            <person name="Hampl V."/>
        </authorList>
    </citation>
    <scope>NUCLEOTIDE SEQUENCE</scope>
    <source>
        <strain evidence="8">RCP-MX</strain>
    </source>
</reference>
<dbReference type="EMBL" id="JAPMOS010000015">
    <property type="protein sequence ID" value="KAJ4460117.1"/>
    <property type="molecule type" value="Genomic_DNA"/>
</dbReference>
<evidence type="ECO:0000259" key="7">
    <source>
        <dbReference type="PROSITE" id="PS50922"/>
    </source>
</evidence>
<feature type="transmembrane region" description="Helical" evidence="6">
    <location>
        <begin position="125"/>
        <end position="146"/>
    </location>
</feature>
<keyword evidence="3 6" id="KW-1133">Transmembrane helix</keyword>
<evidence type="ECO:0000256" key="5">
    <source>
        <dbReference type="PROSITE-ProRule" id="PRU00205"/>
    </source>
</evidence>
<protein>
    <submittedName>
        <fullName evidence="8">Ceramide synthase 6</fullName>
    </submittedName>
</protein>
<comment type="caution">
    <text evidence="8">The sequence shown here is derived from an EMBL/GenBank/DDBJ whole genome shotgun (WGS) entry which is preliminary data.</text>
</comment>
<dbReference type="InterPro" id="IPR006634">
    <property type="entry name" value="TLC-dom"/>
</dbReference>
<comment type="subcellular location">
    <subcellularLocation>
        <location evidence="1">Membrane</location>
        <topology evidence="1">Multi-pass membrane protein</topology>
    </subcellularLocation>
</comment>
<feature type="domain" description="TLC" evidence="7">
    <location>
        <begin position="74"/>
        <end position="284"/>
    </location>
</feature>